<feature type="region of interest" description="Disordered" evidence="1">
    <location>
        <begin position="21"/>
        <end position="89"/>
    </location>
</feature>
<feature type="compositionally biased region" description="Basic and acidic residues" evidence="1">
    <location>
        <begin position="79"/>
        <end position="89"/>
    </location>
</feature>
<protein>
    <submittedName>
        <fullName evidence="3">Uncharacterized protein</fullName>
    </submittedName>
</protein>
<evidence type="ECO:0000256" key="2">
    <source>
        <dbReference type="SAM" id="SignalP"/>
    </source>
</evidence>
<gene>
    <name evidence="3" type="ORF">GCM10007423_02950</name>
</gene>
<keyword evidence="4" id="KW-1185">Reference proteome</keyword>
<evidence type="ECO:0000313" key="4">
    <source>
        <dbReference type="Proteomes" id="UP000600214"/>
    </source>
</evidence>
<name>A0ABQ1YEL1_9BACT</name>
<dbReference type="Proteomes" id="UP000600214">
    <property type="component" value="Unassembled WGS sequence"/>
</dbReference>
<evidence type="ECO:0000256" key="1">
    <source>
        <dbReference type="SAM" id="MobiDB-lite"/>
    </source>
</evidence>
<feature type="compositionally biased region" description="Polar residues" evidence="1">
    <location>
        <begin position="67"/>
        <end position="78"/>
    </location>
</feature>
<dbReference type="PROSITE" id="PS51257">
    <property type="entry name" value="PROKAR_LIPOPROTEIN"/>
    <property type="match status" value="1"/>
</dbReference>
<feature type="chain" id="PRO_5046890729" evidence="2">
    <location>
        <begin position="22"/>
        <end position="89"/>
    </location>
</feature>
<organism evidence="3 4">
    <name type="scientific">Dyadobacter endophyticus</name>
    <dbReference type="NCBI Taxonomy" id="1749036"/>
    <lineage>
        <taxon>Bacteria</taxon>
        <taxon>Pseudomonadati</taxon>
        <taxon>Bacteroidota</taxon>
        <taxon>Cytophagia</taxon>
        <taxon>Cytophagales</taxon>
        <taxon>Spirosomataceae</taxon>
        <taxon>Dyadobacter</taxon>
    </lineage>
</organism>
<evidence type="ECO:0000313" key="3">
    <source>
        <dbReference type="EMBL" id="GGH21658.1"/>
    </source>
</evidence>
<comment type="caution">
    <text evidence="3">The sequence shown here is derived from an EMBL/GenBank/DDBJ whole genome shotgun (WGS) entry which is preliminary data.</text>
</comment>
<feature type="compositionally biased region" description="Polar residues" evidence="1">
    <location>
        <begin position="21"/>
        <end position="55"/>
    </location>
</feature>
<keyword evidence="2" id="KW-0732">Signal</keyword>
<dbReference type="EMBL" id="BMIA01000001">
    <property type="protein sequence ID" value="GGH21658.1"/>
    <property type="molecule type" value="Genomic_DNA"/>
</dbReference>
<feature type="signal peptide" evidence="2">
    <location>
        <begin position="1"/>
        <end position="21"/>
    </location>
</feature>
<sequence length="89" mass="9046">MKTIRLLGALLLGLCIAVSSCGTGNDDTNRSAGSGSASQTTPNDSSGATSRSTSGVGEDNQDDSLGYPSNQSNLNADSTSRKHDVKVPE</sequence>
<reference evidence="4" key="1">
    <citation type="journal article" date="2019" name="Int. J. Syst. Evol. Microbiol.">
        <title>The Global Catalogue of Microorganisms (GCM) 10K type strain sequencing project: providing services to taxonomists for standard genome sequencing and annotation.</title>
        <authorList>
            <consortium name="The Broad Institute Genomics Platform"/>
            <consortium name="The Broad Institute Genome Sequencing Center for Infectious Disease"/>
            <person name="Wu L."/>
            <person name="Ma J."/>
        </authorList>
    </citation>
    <scope>NUCLEOTIDE SEQUENCE [LARGE SCALE GENOMIC DNA]</scope>
    <source>
        <strain evidence="4">CGMCC 1.15288</strain>
    </source>
</reference>
<dbReference type="RefSeq" id="WP_188927969.1">
    <property type="nucleotide sequence ID" value="NZ_BMIA01000001.1"/>
</dbReference>
<accession>A0ABQ1YEL1</accession>
<proteinExistence type="predicted"/>